<sequence>MCNKKTERMAASDGATGGGGGGKEAGEGGAGLVLPPTTPSDPGTPPTTRTQHAPGRRVSAASSTASGASLASLLAKLHHPPSSSLSLEGKLRIRATLDCGSDVLGCRFSPDGALVGAALRSGQVKLFTLAGTLSHTLQVPGEAQRATPAATSVVWVPGAQAQTLITTYSDGRVVAWRGRSVGVEMGGAGVDVRAAAVSGLEGQVVTFTREQVTLRDVNTLAPALTLDPGVGGHLVGRGPLWAVCGRGREVIGGGCGLTWWDARTGAATRSVGGVQVRGPALASNTHSGKVLSGSWGGGQDSVKVWDSSTGKLTHVLHSEAAHTSVYCVAWVGKDTVVVGGTDPNLLRLTTLDNTTVGVMRGLRQPLWCVDAHVARPHQGTRLALASGSTLYLLDVLK</sequence>
<evidence type="ECO:0000313" key="2">
    <source>
        <dbReference type="EMBL" id="KAK8388671.1"/>
    </source>
</evidence>
<evidence type="ECO:0000256" key="1">
    <source>
        <dbReference type="SAM" id="MobiDB-lite"/>
    </source>
</evidence>
<dbReference type="Proteomes" id="UP001487740">
    <property type="component" value="Unassembled WGS sequence"/>
</dbReference>
<feature type="compositionally biased region" description="Gly residues" evidence="1">
    <location>
        <begin position="15"/>
        <end position="31"/>
    </location>
</feature>
<dbReference type="InterPro" id="IPR015943">
    <property type="entry name" value="WD40/YVTN_repeat-like_dom_sf"/>
</dbReference>
<proteinExistence type="predicted"/>
<name>A0AAW0TPT3_SCYPA</name>
<comment type="caution">
    <text evidence="2">The sequence shown here is derived from an EMBL/GenBank/DDBJ whole genome shotgun (WGS) entry which is preliminary data.</text>
</comment>
<dbReference type="InterPro" id="IPR001680">
    <property type="entry name" value="WD40_rpt"/>
</dbReference>
<evidence type="ECO:0000313" key="3">
    <source>
        <dbReference type="Proteomes" id="UP001487740"/>
    </source>
</evidence>
<feature type="compositionally biased region" description="Pro residues" evidence="1">
    <location>
        <begin position="36"/>
        <end position="45"/>
    </location>
</feature>
<organism evidence="2 3">
    <name type="scientific">Scylla paramamosain</name>
    <name type="common">Mud crab</name>
    <dbReference type="NCBI Taxonomy" id="85552"/>
    <lineage>
        <taxon>Eukaryota</taxon>
        <taxon>Metazoa</taxon>
        <taxon>Ecdysozoa</taxon>
        <taxon>Arthropoda</taxon>
        <taxon>Crustacea</taxon>
        <taxon>Multicrustacea</taxon>
        <taxon>Malacostraca</taxon>
        <taxon>Eumalacostraca</taxon>
        <taxon>Eucarida</taxon>
        <taxon>Decapoda</taxon>
        <taxon>Pleocyemata</taxon>
        <taxon>Brachyura</taxon>
        <taxon>Eubrachyura</taxon>
        <taxon>Portunoidea</taxon>
        <taxon>Portunidae</taxon>
        <taxon>Portuninae</taxon>
        <taxon>Scylla</taxon>
    </lineage>
</organism>
<protein>
    <submittedName>
        <fullName evidence="2">Uncharacterized protein</fullName>
    </submittedName>
</protein>
<dbReference type="SUPFAM" id="SSF50978">
    <property type="entry name" value="WD40 repeat-like"/>
    <property type="match status" value="1"/>
</dbReference>
<gene>
    <name evidence="2" type="ORF">O3P69_020569</name>
</gene>
<dbReference type="SMART" id="SM00320">
    <property type="entry name" value="WD40"/>
    <property type="match status" value="3"/>
</dbReference>
<dbReference type="EMBL" id="JARAKH010000028">
    <property type="protein sequence ID" value="KAK8388671.1"/>
    <property type="molecule type" value="Genomic_DNA"/>
</dbReference>
<feature type="compositionally biased region" description="Basic and acidic residues" evidence="1">
    <location>
        <begin position="1"/>
        <end position="10"/>
    </location>
</feature>
<dbReference type="PANTHER" id="PTHR47822:SF2">
    <property type="entry name" value="F-BOX AND WD-40 DOMAIN PROTEIN 7"/>
    <property type="match status" value="1"/>
</dbReference>
<dbReference type="PANTHER" id="PTHR47822">
    <property type="entry name" value="CARBOHYDRATE BINDING DOMAIN CONTAINING PROTEIN"/>
    <property type="match status" value="1"/>
</dbReference>
<dbReference type="InterPro" id="IPR036322">
    <property type="entry name" value="WD40_repeat_dom_sf"/>
</dbReference>
<dbReference type="Gene3D" id="2.130.10.10">
    <property type="entry name" value="YVTN repeat-like/Quinoprotein amine dehydrogenase"/>
    <property type="match status" value="2"/>
</dbReference>
<keyword evidence="3" id="KW-1185">Reference proteome</keyword>
<reference evidence="2 3" key="1">
    <citation type="submission" date="2023-03" db="EMBL/GenBank/DDBJ databases">
        <title>High-quality genome of Scylla paramamosain provides insights in environmental adaptation.</title>
        <authorList>
            <person name="Zhang L."/>
        </authorList>
    </citation>
    <scope>NUCLEOTIDE SEQUENCE [LARGE SCALE GENOMIC DNA]</scope>
    <source>
        <strain evidence="2">LZ_2023a</strain>
        <tissue evidence="2">Muscle</tissue>
    </source>
</reference>
<feature type="region of interest" description="Disordered" evidence="1">
    <location>
        <begin position="1"/>
        <end position="62"/>
    </location>
</feature>
<accession>A0AAW0TPT3</accession>
<dbReference type="AlphaFoldDB" id="A0AAW0TPT3"/>